<sequence>MTASRDYGSRQDLLEALTLAVELVHPAAVRTIVDYVANPLTDDELSQFVQALHAAADCDDWPQNMTRQAQSRLLDRINHAKTRYATSLRARNQHDIQIKWSYEHSLQSLGMLHSKNLAAFFEGLWTRRYTQCARGNLGPQSYRSFSVVLSSSEFARLCEFVKDRRIDVSENVLQTFGPLETGSTPRTLQEIHLQMVGALHDIHNHRFEIATTTTERGNEPWFPFPNVVRQSNEVIAPIRIENMMGRKLDFINDWDSGKAGDVVLKNAAPARPHAHRVSARRKIPQHKGKLPPHWKVPEHQQREGFFTGKLGDKSARGAVRWPELPAIKENRQYNKAARRPPPKDFQMEALSHSGEDAGSVAVASLSTVTGDLQRMKSFVRKPSRGEMLQPNPTTQEVEIAQADALPTPPSPSSAIPMSGRPPRNTGLATPPDSASPVKPQRPEGPTKRFNRRAPSAASKVKPRRPQMRRSPSNKTDTSSTTTVTSRTGSTSSMEAFSKESAKSSTATEDTSADSPPPTILWSQPFENFKTTARRRSSGLSTYSPTKQATTSVQHVEVSAQRSSSESHIVFPGTFEDSFLEAFLRDIHHWE</sequence>
<feature type="compositionally biased region" description="Basic residues" evidence="1">
    <location>
        <begin position="272"/>
        <end position="292"/>
    </location>
</feature>
<keyword evidence="3" id="KW-1185">Reference proteome</keyword>
<dbReference type="Proteomes" id="UP001521116">
    <property type="component" value="Unassembled WGS sequence"/>
</dbReference>
<evidence type="ECO:0000313" key="3">
    <source>
        <dbReference type="Proteomes" id="UP001521116"/>
    </source>
</evidence>
<evidence type="ECO:0000313" key="2">
    <source>
        <dbReference type="EMBL" id="KAL1634374.1"/>
    </source>
</evidence>
<feature type="region of interest" description="Disordered" evidence="1">
    <location>
        <begin position="269"/>
        <end position="295"/>
    </location>
</feature>
<feature type="compositionally biased region" description="Low complexity" evidence="1">
    <location>
        <begin position="502"/>
        <end position="513"/>
    </location>
</feature>
<name>A0ABR3T463_9PEZI</name>
<accession>A0ABR3T463</accession>
<evidence type="ECO:0000256" key="1">
    <source>
        <dbReference type="SAM" id="MobiDB-lite"/>
    </source>
</evidence>
<feature type="region of interest" description="Disordered" evidence="1">
    <location>
        <begin position="330"/>
        <end position="358"/>
    </location>
</feature>
<organism evidence="2 3">
    <name type="scientific">Neofusicoccum ribis</name>
    <dbReference type="NCBI Taxonomy" id="45134"/>
    <lineage>
        <taxon>Eukaryota</taxon>
        <taxon>Fungi</taxon>
        <taxon>Dikarya</taxon>
        <taxon>Ascomycota</taxon>
        <taxon>Pezizomycotina</taxon>
        <taxon>Dothideomycetes</taxon>
        <taxon>Dothideomycetes incertae sedis</taxon>
        <taxon>Botryosphaeriales</taxon>
        <taxon>Botryosphaeriaceae</taxon>
        <taxon>Neofusicoccum</taxon>
    </lineage>
</organism>
<comment type="caution">
    <text evidence="2">The sequence shown here is derived from an EMBL/GenBank/DDBJ whole genome shotgun (WGS) entry which is preliminary data.</text>
</comment>
<gene>
    <name evidence="2" type="ORF">SLS56_002384</name>
</gene>
<feature type="compositionally biased region" description="Low complexity" evidence="1">
    <location>
        <begin position="470"/>
        <end position="492"/>
    </location>
</feature>
<feature type="region of interest" description="Disordered" evidence="1">
    <location>
        <begin position="404"/>
        <end position="549"/>
    </location>
</feature>
<feature type="compositionally biased region" description="Polar residues" evidence="1">
    <location>
        <begin position="537"/>
        <end position="549"/>
    </location>
</feature>
<feature type="compositionally biased region" description="Polar residues" evidence="1">
    <location>
        <begin position="520"/>
        <end position="530"/>
    </location>
</feature>
<reference evidence="2 3" key="1">
    <citation type="submission" date="2024-02" db="EMBL/GenBank/DDBJ databases">
        <title>De novo assembly and annotation of 12 fungi associated with fruit tree decline syndrome in Ontario, Canada.</title>
        <authorList>
            <person name="Sulman M."/>
            <person name="Ellouze W."/>
            <person name="Ilyukhin E."/>
        </authorList>
    </citation>
    <scope>NUCLEOTIDE SEQUENCE [LARGE SCALE GENOMIC DNA]</scope>
    <source>
        <strain evidence="2 3">M1-105</strain>
    </source>
</reference>
<proteinExistence type="predicted"/>
<dbReference type="EMBL" id="JAJVDC020000016">
    <property type="protein sequence ID" value="KAL1634374.1"/>
    <property type="molecule type" value="Genomic_DNA"/>
</dbReference>
<protein>
    <submittedName>
        <fullName evidence="2">Uncharacterized protein</fullName>
    </submittedName>
</protein>